<proteinExistence type="predicted"/>
<dbReference type="Pfam" id="PF13439">
    <property type="entry name" value="Glyco_transf_4"/>
    <property type="match status" value="1"/>
</dbReference>
<feature type="region of interest" description="Disordered" evidence="1">
    <location>
        <begin position="401"/>
        <end position="428"/>
    </location>
</feature>
<evidence type="ECO:0000259" key="3">
    <source>
        <dbReference type="Pfam" id="PF13439"/>
    </source>
</evidence>
<dbReference type="Proteomes" id="UP000325286">
    <property type="component" value="Chromosome"/>
</dbReference>
<dbReference type="InterPro" id="IPR050194">
    <property type="entry name" value="Glycosyltransferase_grp1"/>
</dbReference>
<dbReference type="Gene3D" id="3.40.50.2000">
    <property type="entry name" value="Glycogen Phosphorylase B"/>
    <property type="match status" value="2"/>
</dbReference>
<gene>
    <name evidence="4" type="primary">kanE_2</name>
    <name evidence="4" type="ORF">UC8_09320</name>
</gene>
<keyword evidence="2" id="KW-0812">Transmembrane</keyword>
<dbReference type="PANTHER" id="PTHR45947">
    <property type="entry name" value="SULFOQUINOVOSYL TRANSFERASE SQD2"/>
    <property type="match status" value="1"/>
</dbReference>
<protein>
    <submittedName>
        <fullName evidence="4">Alpha-D-kanosaminyltransferase</fullName>
        <ecNumber evidence="4">2.4.1.301</ecNumber>
    </submittedName>
</protein>
<feature type="domain" description="Glycosyltransferase subfamily 4-like N-terminal" evidence="3">
    <location>
        <begin position="29"/>
        <end position="195"/>
    </location>
</feature>
<dbReference type="AlphaFoldDB" id="A0A5B9QYC8"/>
<dbReference type="GO" id="GO:0016757">
    <property type="term" value="F:glycosyltransferase activity"/>
    <property type="evidence" value="ECO:0007669"/>
    <property type="project" value="UniProtKB-KW"/>
</dbReference>
<evidence type="ECO:0000313" key="4">
    <source>
        <dbReference type="EMBL" id="QEG38971.1"/>
    </source>
</evidence>
<dbReference type="CDD" id="cd03794">
    <property type="entry name" value="GT4_WbuB-like"/>
    <property type="match status" value="1"/>
</dbReference>
<dbReference type="SUPFAM" id="SSF53756">
    <property type="entry name" value="UDP-Glycosyltransferase/glycogen phosphorylase"/>
    <property type="match status" value="1"/>
</dbReference>
<keyword evidence="5" id="KW-1185">Reference proteome</keyword>
<dbReference type="EC" id="2.4.1.301" evidence="4"/>
<feature type="compositionally biased region" description="Polar residues" evidence="1">
    <location>
        <begin position="405"/>
        <end position="428"/>
    </location>
</feature>
<keyword evidence="2" id="KW-1133">Transmembrane helix</keyword>
<evidence type="ECO:0000313" key="5">
    <source>
        <dbReference type="Proteomes" id="UP000325286"/>
    </source>
</evidence>
<organism evidence="4 5">
    <name type="scientific">Roseimaritima ulvae</name>
    <dbReference type="NCBI Taxonomy" id="980254"/>
    <lineage>
        <taxon>Bacteria</taxon>
        <taxon>Pseudomonadati</taxon>
        <taxon>Planctomycetota</taxon>
        <taxon>Planctomycetia</taxon>
        <taxon>Pirellulales</taxon>
        <taxon>Pirellulaceae</taxon>
        <taxon>Roseimaritima</taxon>
    </lineage>
</organism>
<keyword evidence="4" id="KW-0808">Transferase</keyword>
<sequence length="428" mass="48440">MSPTVKPKRILMLLENESVPDDNRVLLEALSLRTAGYEVMVICPTGQSRKWFEMVDGIRVYRYPKTFELEGFLGYVWEYGYSITMMFVISLYIFLRRGFDVVHVHTPPDMTAVLAIFYQWFGKKFVFDHHDLSPELYLARRASDEPNLVYRVLCFFERLACRRADRLVATNASQRDVQINRCGALPENCYIVRNGPNELFLDAVEPRAELKDSDKLVLGYVGAIGIQDGVDAMVRVVHELHVHHGREDFIAVIVGDGPAMPELKKLIRKLDVEHLFQLTGMIPFPEVPPYIAAFDICLTPDQSNAYNDSCTTIKTMEYIALRKPTVCFETRENQLSAGDAALYAADNNLQAFTAAVIRLMDDPQLRASMGERGRRRIEDGLTWNHQASVLLALYDRLFHPPPRDSASSPTPDDVSVTSAAAVQQTAEV</sequence>
<dbReference type="KEGG" id="rul:UC8_09320"/>
<name>A0A5B9QYC8_9BACT</name>
<dbReference type="PANTHER" id="PTHR45947:SF3">
    <property type="entry name" value="SULFOQUINOVOSYL TRANSFERASE SQD2"/>
    <property type="match status" value="1"/>
</dbReference>
<feature type="transmembrane region" description="Helical" evidence="2">
    <location>
        <begin position="72"/>
        <end position="95"/>
    </location>
</feature>
<dbReference type="EMBL" id="CP042914">
    <property type="protein sequence ID" value="QEG38971.1"/>
    <property type="molecule type" value="Genomic_DNA"/>
</dbReference>
<dbReference type="InterPro" id="IPR028098">
    <property type="entry name" value="Glyco_trans_4-like_N"/>
</dbReference>
<dbReference type="Pfam" id="PF13692">
    <property type="entry name" value="Glyco_trans_1_4"/>
    <property type="match status" value="1"/>
</dbReference>
<accession>A0A5B9QYC8</accession>
<dbReference type="RefSeq" id="WP_084427655.1">
    <property type="nucleotide sequence ID" value="NZ_CP042914.1"/>
</dbReference>
<keyword evidence="4" id="KW-0328">Glycosyltransferase</keyword>
<reference evidence="4 5" key="1">
    <citation type="submission" date="2019-08" db="EMBL/GenBank/DDBJ databases">
        <title>Deep-cultivation of Planctomycetes and their phenomic and genomic characterization uncovers novel biology.</title>
        <authorList>
            <person name="Wiegand S."/>
            <person name="Jogler M."/>
            <person name="Boedeker C."/>
            <person name="Pinto D."/>
            <person name="Vollmers J."/>
            <person name="Rivas-Marin E."/>
            <person name="Kohn T."/>
            <person name="Peeters S.H."/>
            <person name="Heuer A."/>
            <person name="Rast P."/>
            <person name="Oberbeckmann S."/>
            <person name="Bunk B."/>
            <person name="Jeske O."/>
            <person name="Meyerdierks A."/>
            <person name="Storesund J.E."/>
            <person name="Kallscheuer N."/>
            <person name="Luecker S."/>
            <person name="Lage O.M."/>
            <person name="Pohl T."/>
            <person name="Merkel B.J."/>
            <person name="Hornburger P."/>
            <person name="Mueller R.-W."/>
            <person name="Bruemmer F."/>
            <person name="Labrenz M."/>
            <person name="Spormann A.M."/>
            <person name="Op den Camp H."/>
            <person name="Overmann J."/>
            <person name="Amann R."/>
            <person name="Jetten M.S.M."/>
            <person name="Mascher T."/>
            <person name="Medema M.H."/>
            <person name="Devos D.P."/>
            <person name="Kaster A.-K."/>
            <person name="Ovreas L."/>
            <person name="Rohde M."/>
            <person name="Galperin M.Y."/>
            <person name="Jogler C."/>
        </authorList>
    </citation>
    <scope>NUCLEOTIDE SEQUENCE [LARGE SCALE GENOMIC DNA]</scope>
    <source>
        <strain evidence="4 5">UC8</strain>
    </source>
</reference>
<evidence type="ECO:0000256" key="2">
    <source>
        <dbReference type="SAM" id="Phobius"/>
    </source>
</evidence>
<keyword evidence="2" id="KW-0472">Membrane</keyword>
<evidence type="ECO:0000256" key="1">
    <source>
        <dbReference type="SAM" id="MobiDB-lite"/>
    </source>
</evidence>
<dbReference type="OrthoDB" id="9813214at2"/>